<dbReference type="eggNOG" id="ENOG502RZPW">
    <property type="taxonomic scope" value="Eukaryota"/>
</dbReference>
<organism evidence="3">
    <name type="scientific">Aureococcus anophagefferens</name>
    <name type="common">Harmful bloom alga</name>
    <dbReference type="NCBI Taxonomy" id="44056"/>
    <lineage>
        <taxon>Eukaryota</taxon>
        <taxon>Sar</taxon>
        <taxon>Stramenopiles</taxon>
        <taxon>Ochrophyta</taxon>
        <taxon>Pelagophyceae</taxon>
        <taxon>Pelagomonadales</taxon>
        <taxon>Pelagomonadaceae</taxon>
        <taxon>Aureococcus</taxon>
    </lineage>
</organism>
<dbReference type="EMBL" id="GL833420">
    <property type="protein sequence ID" value="EGB02593.1"/>
    <property type="molecule type" value="Genomic_DNA"/>
</dbReference>
<dbReference type="KEGG" id="aaf:AURANDRAFT_68739"/>
<reference evidence="2 3" key="1">
    <citation type="journal article" date="2011" name="Proc. Natl. Acad. Sci. U.S.A.">
        <title>Niche of harmful alga Aureococcus anophagefferens revealed through ecogenomics.</title>
        <authorList>
            <person name="Gobler C.J."/>
            <person name="Berry D.L."/>
            <person name="Dyhrman S.T."/>
            <person name="Wilhelm S.W."/>
            <person name="Salamov A."/>
            <person name="Lobanov A.V."/>
            <person name="Zhang Y."/>
            <person name="Collier J.L."/>
            <person name="Wurch L.L."/>
            <person name="Kustka A.B."/>
            <person name="Dill B.D."/>
            <person name="Shah M."/>
            <person name="VerBerkmoes N.C."/>
            <person name="Kuo A."/>
            <person name="Terry A."/>
            <person name="Pangilinan J."/>
            <person name="Lindquist E.A."/>
            <person name="Lucas S."/>
            <person name="Paulsen I.T."/>
            <person name="Hattenrath-Lehmann T.K."/>
            <person name="Talmage S.C."/>
            <person name="Walker E.A."/>
            <person name="Koch F."/>
            <person name="Burson A.M."/>
            <person name="Marcoval M.A."/>
            <person name="Tang Y.Z."/>
            <person name="Lecleir G.R."/>
            <person name="Coyne K.J."/>
            <person name="Berg G.M."/>
            <person name="Bertrand E.M."/>
            <person name="Saito M.A."/>
            <person name="Gladyshev V.N."/>
            <person name="Grigoriev I.V."/>
        </authorList>
    </citation>
    <scope>NUCLEOTIDE SEQUENCE [LARGE SCALE GENOMIC DNA]</scope>
    <source>
        <strain evidence="3">CCMP 1984</strain>
    </source>
</reference>
<dbReference type="OrthoDB" id="40334at2759"/>
<dbReference type="Proteomes" id="UP000002729">
    <property type="component" value="Unassembled WGS sequence"/>
</dbReference>
<accession>F0YQL7</accession>
<evidence type="ECO:0000256" key="1">
    <source>
        <dbReference type="SAM" id="SignalP"/>
    </source>
</evidence>
<name>F0YQL7_AURAN</name>
<feature type="non-terminal residue" evidence="2">
    <location>
        <position position="124"/>
    </location>
</feature>
<dbReference type="AlphaFoldDB" id="F0YQL7"/>
<evidence type="ECO:0000313" key="3">
    <source>
        <dbReference type="Proteomes" id="UP000002729"/>
    </source>
</evidence>
<keyword evidence="3" id="KW-1185">Reference proteome</keyword>
<evidence type="ECO:0000313" key="2">
    <source>
        <dbReference type="EMBL" id="EGB02593.1"/>
    </source>
</evidence>
<keyword evidence="1" id="KW-0732">Signal</keyword>
<proteinExistence type="predicted"/>
<dbReference type="RefSeq" id="XP_009042707.1">
    <property type="nucleotide sequence ID" value="XM_009044459.1"/>
</dbReference>
<sequence length="124" mass="12825">MVAALSCLVAAVLVGNGAFGLQRLSGITASKLVGGAPVDLGAALAGDKKTCVVLGTYAADFNAIEYCQRLQHYAPKLRERGYDDFKIVLNAEPAAARALVDALDLDENLEILCDPSGAAGRAFG</sequence>
<protein>
    <submittedName>
        <fullName evidence="2">Uncharacterized protein</fullName>
    </submittedName>
</protein>
<feature type="signal peptide" evidence="1">
    <location>
        <begin position="1"/>
        <end position="20"/>
    </location>
</feature>
<dbReference type="GeneID" id="20226990"/>
<gene>
    <name evidence="2" type="ORF">AURANDRAFT_68739</name>
</gene>
<dbReference type="InParanoid" id="F0YQL7"/>
<feature type="chain" id="PRO_5003264834" evidence="1">
    <location>
        <begin position="21"/>
        <end position="124"/>
    </location>
</feature>